<comment type="caution">
    <text evidence="1">The sequence shown here is derived from an EMBL/GenBank/DDBJ whole genome shotgun (WGS) entry which is preliminary data.</text>
</comment>
<dbReference type="Proteomes" id="UP000620104">
    <property type="component" value="Unassembled WGS sequence"/>
</dbReference>
<proteinExistence type="predicted"/>
<evidence type="ECO:0000313" key="2">
    <source>
        <dbReference type="Proteomes" id="UP000620104"/>
    </source>
</evidence>
<keyword evidence="2" id="KW-1185">Reference proteome</keyword>
<sequence length="186" mass="20187">MANPPHPRLSADPSLDYILLHTGLKVAETLSLAVPPAYLLFHAVRGKRPFSVNRLLRTTWMVGYGGAVASVPVAYYRLKNEPQVAMQDRMNRLSHNATQIRSDDYSLIGSVLGSLIISTIFWKRASIINNVLGGSLLGMGAGVCAHVVQDWREGHEVEPDLSGMMQSVPVVGEELEAAKKAVGKKG</sequence>
<dbReference type="OrthoDB" id="2524788at2759"/>
<name>A0A8H3YDJ9_9TREE</name>
<dbReference type="EMBL" id="BLZA01000011">
    <property type="protein sequence ID" value="GHJ85525.1"/>
    <property type="molecule type" value="Genomic_DNA"/>
</dbReference>
<organism evidence="1 2">
    <name type="scientific">Naganishia liquefaciens</name>
    <dbReference type="NCBI Taxonomy" id="104408"/>
    <lineage>
        <taxon>Eukaryota</taxon>
        <taxon>Fungi</taxon>
        <taxon>Dikarya</taxon>
        <taxon>Basidiomycota</taxon>
        <taxon>Agaricomycotina</taxon>
        <taxon>Tremellomycetes</taxon>
        <taxon>Filobasidiales</taxon>
        <taxon>Filobasidiaceae</taxon>
        <taxon>Naganishia</taxon>
    </lineage>
</organism>
<evidence type="ECO:0000313" key="1">
    <source>
        <dbReference type="EMBL" id="GHJ85525.1"/>
    </source>
</evidence>
<gene>
    <name evidence="1" type="ORF">NliqN6_1927</name>
</gene>
<reference evidence="1" key="1">
    <citation type="submission" date="2020-07" db="EMBL/GenBank/DDBJ databases">
        <title>Draft Genome Sequence of a Deep-Sea Yeast, Naganishia (Cryptococcus) liquefaciens strain N6.</title>
        <authorList>
            <person name="Han Y.W."/>
            <person name="Kajitani R."/>
            <person name="Morimoto H."/>
            <person name="Parhat M."/>
            <person name="Tsubouchi H."/>
            <person name="Bakenova O."/>
            <person name="Ogata M."/>
            <person name="Argunhan B."/>
            <person name="Aoki R."/>
            <person name="Kajiwara S."/>
            <person name="Itoh T."/>
            <person name="Iwasaki H."/>
        </authorList>
    </citation>
    <scope>NUCLEOTIDE SEQUENCE</scope>
    <source>
        <strain evidence="1">N6</strain>
    </source>
</reference>
<dbReference type="AlphaFoldDB" id="A0A8H3YDJ9"/>
<accession>A0A8H3YDJ9</accession>
<protein>
    <submittedName>
        <fullName evidence="1">Uncharacterized protein</fullName>
    </submittedName>
</protein>